<dbReference type="GO" id="GO:0005975">
    <property type="term" value="P:carbohydrate metabolic process"/>
    <property type="evidence" value="ECO:0007669"/>
    <property type="project" value="UniProtKB-ARBA"/>
</dbReference>
<dbReference type="Gene3D" id="2.60.420.10">
    <property type="entry name" value="Maltose phosphorylase, domain 3"/>
    <property type="match status" value="1"/>
</dbReference>
<feature type="domain" description="Glycoside hydrolase family 65 central catalytic" evidence="10">
    <location>
        <begin position="375"/>
        <end position="580"/>
    </location>
</feature>
<sequence length="774" mass="87122">MFRKLLWPTIFISVVLLVYFLISSSIPGHVTKHRLITNDHLANYIAVEQIVQNLAHRNEGDSHERHRQEHAAPKENIFRLCAVADKTNSASYSWIPCKREKTMLSYFPGESSVVEVKSLPGERYLPEIGNGHVATVVQSETIYMNGLYNGLNTTSHRARIPSTAAVKITHIATSENVISKYRMDFGKGVFSEVHVGESFQIQLRRYAHRTLPTLLVTELVVTGASEPVTVSLSVNTGPDSQDINFKHHDMGWFGVMLGETKQAEFPEVAPPTRVTVAYSKVPPNITVSTPTPSHMTFLTSVSLSRMKKGTLFSSHVAGWNLVWRRGSIQLTGNTSMALTTNVALYYLLSSLPLTNDITWPFVGLSPGGLAHGAFEKDYQGHVFWDQDTWMFPPIMLLHAKLGRIIVRSRLRTRTSARHNARQTGFEGARYAWESAFTGLEVSPSRDTAVYEQHVTGDVAWMMRQYLQLTKDVHFLRDDGGYQVLADIANFWVSRVVWNNTGWYEIKDVMGPDEYNFPVNNSVYTNVIAVQSLRSAIYAASLSPGLPVEPQWRQVAAKMFVPLDLEQKYHPEYEHYTRGKEVKQADTILLGFPLEWPMTRQVQANDLDYYMTVTPKGPAMTWGMFAVNWLRIGEKAKADDAFFRGTYNVKGPFKIWTEDADGEGATNFHTGMGGYLQSLLFGYAGFQLHDKGLSLNPSLPPSLKHVSLTGVDYMGHSFDLSYDHTNMNVTLTMSRRQGELTFYLETEKHKHGLKLGQTVMAACQPSVIRVSFDET</sequence>
<feature type="transmembrane region" description="Helical" evidence="9">
    <location>
        <begin position="5"/>
        <end position="22"/>
    </location>
</feature>
<evidence type="ECO:0000256" key="7">
    <source>
        <dbReference type="ARBA" id="ARBA00071505"/>
    </source>
</evidence>
<evidence type="ECO:0000256" key="5">
    <source>
        <dbReference type="ARBA" id="ARBA00053339"/>
    </source>
</evidence>
<dbReference type="SUPFAM" id="SSF48208">
    <property type="entry name" value="Six-hairpin glycosidases"/>
    <property type="match status" value="1"/>
</dbReference>
<dbReference type="InterPro" id="IPR005194">
    <property type="entry name" value="Glyco_hydro_65_C"/>
</dbReference>
<keyword evidence="9" id="KW-1133">Transmembrane helix</keyword>
<feature type="domain" description="Glycoside hydrolase family 65 C-terminal" evidence="11">
    <location>
        <begin position="687"/>
        <end position="741"/>
    </location>
</feature>
<dbReference type="Pfam" id="PF03633">
    <property type="entry name" value="Glyco_hydro_65C"/>
    <property type="match status" value="1"/>
</dbReference>
<dbReference type="EC" id="3.2.1.107" evidence="6"/>
<organism evidence="12 13">
    <name type="scientific">Batillaria attramentaria</name>
    <dbReference type="NCBI Taxonomy" id="370345"/>
    <lineage>
        <taxon>Eukaryota</taxon>
        <taxon>Metazoa</taxon>
        <taxon>Spiralia</taxon>
        <taxon>Lophotrochozoa</taxon>
        <taxon>Mollusca</taxon>
        <taxon>Gastropoda</taxon>
        <taxon>Caenogastropoda</taxon>
        <taxon>Sorbeoconcha</taxon>
        <taxon>Cerithioidea</taxon>
        <taxon>Batillariidae</taxon>
        <taxon>Batillaria</taxon>
    </lineage>
</organism>
<evidence type="ECO:0000259" key="10">
    <source>
        <dbReference type="Pfam" id="PF03632"/>
    </source>
</evidence>
<dbReference type="Pfam" id="PF03632">
    <property type="entry name" value="Glyco_hydro_65m"/>
    <property type="match status" value="1"/>
</dbReference>
<keyword evidence="3" id="KW-0326">Glycosidase</keyword>
<dbReference type="EMBL" id="JACVVK020000005">
    <property type="protein sequence ID" value="KAK7507084.1"/>
    <property type="molecule type" value="Genomic_DNA"/>
</dbReference>
<keyword evidence="2" id="KW-0378">Hydrolase</keyword>
<dbReference type="Proteomes" id="UP001519460">
    <property type="component" value="Unassembled WGS sequence"/>
</dbReference>
<comment type="function">
    <text evidence="5">Catalyzes the hydrolysis of glucose from the disaccharide unit linked to hydroxylysine residues of collagen and collagen-like proteins.</text>
</comment>
<dbReference type="PANTHER" id="PTHR11051">
    <property type="entry name" value="GLYCOSYL HYDROLASE-RELATED"/>
    <property type="match status" value="1"/>
</dbReference>
<dbReference type="PANTHER" id="PTHR11051:SF8">
    <property type="entry name" value="PROTEIN-GLUCOSYLGALACTOSYLHYDROXYLYSINE GLUCOSIDASE"/>
    <property type="match status" value="1"/>
</dbReference>
<dbReference type="InterPro" id="IPR008928">
    <property type="entry name" value="6-hairpin_glycosidase_sf"/>
</dbReference>
<evidence type="ECO:0000256" key="9">
    <source>
        <dbReference type="SAM" id="Phobius"/>
    </source>
</evidence>
<evidence type="ECO:0000256" key="4">
    <source>
        <dbReference type="ARBA" id="ARBA00051415"/>
    </source>
</evidence>
<dbReference type="InterPro" id="IPR005195">
    <property type="entry name" value="Glyco_hydro_65_M"/>
</dbReference>
<dbReference type="InterPro" id="IPR012341">
    <property type="entry name" value="6hp_glycosidase-like_sf"/>
</dbReference>
<keyword evidence="9" id="KW-0812">Transmembrane</keyword>
<evidence type="ECO:0000256" key="1">
    <source>
        <dbReference type="ARBA" id="ARBA00006768"/>
    </source>
</evidence>
<evidence type="ECO:0000256" key="6">
    <source>
        <dbReference type="ARBA" id="ARBA00066430"/>
    </source>
</evidence>
<keyword evidence="13" id="KW-1185">Reference proteome</keyword>
<reference evidence="12 13" key="1">
    <citation type="journal article" date="2023" name="Sci. Data">
        <title>Genome assembly of the Korean intertidal mud-creeper Batillaria attramentaria.</title>
        <authorList>
            <person name="Patra A.K."/>
            <person name="Ho P.T."/>
            <person name="Jun S."/>
            <person name="Lee S.J."/>
            <person name="Kim Y."/>
            <person name="Won Y.J."/>
        </authorList>
    </citation>
    <scope>NUCLEOTIDE SEQUENCE [LARGE SCALE GENOMIC DNA]</scope>
    <source>
        <strain evidence="12">Wonlab-2016</strain>
    </source>
</reference>
<evidence type="ECO:0000259" key="11">
    <source>
        <dbReference type="Pfam" id="PF03633"/>
    </source>
</evidence>
<dbReference type="Gene3D" id="1.50.10.10">
    <property type="match status" value="1"/>
</dbReference>
<comment type="caution">
    <text evidence="12">The sequence shown here is derived from an EMBL/GenBank/DDBJ whole genome shotgun (WGS) entry which is preliminary data.</text>
</comment>
<gene>
    <name evidence="12" type="ORF">BaRGS_00001935</name>
</gene>
<evidence type="ECO:0000256" key="3">
    <source>
        <dbReference type="ARBA" id="ARBA00023295"/>
    </source>
</evidence>
<protein>
    <recommendedName>
        <fullName evidence="7">Protein-glucosylgalactosylhydroxylysine glucosidase</fullName>
        <ecNumber evidence="6">3.2.1.107</ecNumber>
    </recommendedName>
    <alternativeName>
        <fullName evidence="8">Acid trehalase-like protein 1</fullName>
    </alternativeName>
</protein>
<evidence type="ECO:0000256" key="8">
    <source>
        <dbReference type="ARBA" id="ARBA00079982"/>
    </source>
</evidence>
<evidence type="ECO:0000256" key="2">
    <source>
        <dbReference type="ARBA" id="ARBA00022801"/>
    </source>
</evidence>
<evidence type="ECO:0000313" key="13">
    <source>
        <dbReference type="Proteomes" id="UP001519460"/>
    </source>
</evidence>
<comment type="catalytic activity">
    <reaction evidence="4">
        <text>(5R)-5-O-[alpha-D-glucosyl-(1-&gt;2)-beta-D-galactosyl]-5-hydroxy-L-lysyl-[collagen] + H2O = (5R)-5-O-(beta-D-galactosyl)-5-hydroxy-L-lysyl-[collagen] + D-glucose</text>
        <dbReference type="Rhea" id="RHEA:11068"/>
        <dbReference type="Rhea" id="RHEA-COMP:12753"/>
        <dbReference type="Rhea" id="RHEA-COMP:12754"/>
        <dbReference type="ChEBI" id="CHEBI:4167"/>
        <dbReference type="ChEBI" id="CHEBI:15377"/>
        <dbReference type="ChEBI" id="CHEBI:133443"/>
        <dbReference type="ChEBI" id="CHEBI:133452"/>
        <dbReference type="EC" id="3.2.1.107"/>
    </reaction>
</comment>
<keyword evidence="9" id="KW-0472">Membrane</keyword>
<dbReference type="GO" id="GO:0047402">
    <property type="term" value="F:protein-glucosylgalactosylhydroxylysine glucosidase activity"/>
    <property type="evidence" value="ECO:0007669"/>
    <property type="project" value="UniProtKB-EC"/>
</dbReference>
<name>A0ABD0M6P3_9CAEN</name>
<dbReference type="FunFam" id="1.50.10.10:FF:000023">
    <property type="entry name" value="Protein-glucosylgalactosylhydroxylysine glucosidase"/>
    <property type="match status" value="1"/>
</dbReference>
<comment type="similarity">
    <text evidence="1">Belongs to the glycosyl hydrolase 65 family.</text>
</comment>
<dbReference type="AlphaFoldDB" id="A0ABD0M6P3"/>
<proteinExistence type="inferred from homology"/>
<evidence type="ECO:0000313" key="12">
    <source>
        <dbReference type="EMBL" id="KAK7507084.1"/>
    </source>
</evidence>
<accession>A0ABD0M6P3</accession>